<accession>A0A9W9Z8J6</accession>
<feature type="domain" description="FZ" evidence="6">
    <location>
        <begin position="574"/>
        <end position="647"/>
    </location>
</feature>
<keyword evidence="1" id="KW-0217">Developmental protein</keyword>
<feature type="domain" description="FZ" evidence="6">
    <location>
        <begin position="26"/>
        <end position="150"/>
    </location>
</feature>
<dbReference type="Proteomes" id="UP001163046">
    <property type="component" value="Unassembled WGS sequence"/>
</dbReference>
<evidence type="ECO:0000256" key="2">
    <source>
        <dbReference type="ARBA" id="ARBA00023157"/>
    </source>
</evidence>
<dbReference type="AlphaFoldDB" id="A0A9W9Z8J6"/>
<evidence type="ECO:0000256" key="3">
    <source>
        <dbReference type="PROSITE-ProRule" id="PRU00090"/>
    </source>
</evidence>
<dbReference type="GO" id="GO:0035567">
    <property type="term" value="P:non-canonical Wnt signaling pathway"/>
    <property type="evidence" value="ECO:0007669"/>
    <property type="project" value="TreeGrafter"/>
</dbReference>
<feature type="domain" description="FZ" evidence="6">
    <location>
        <begin position="367"/>
        <end position="499"/>
    </location>
</feature>
<dbReference type="Gene3D" id="1.10.2000.10">
    <property type="entry name" value="Frizzled cysteine-rich domain"/>
    <property type="match status" value="4"/>
</dbReference>
<dbReference type="EMBL" id="MU826385">
    <property type="protein sequence ID" value="KAJ7377002.1"/>
    <property type="molecule type" value="Genomic_DNA"/>
</dbReference>
<keyword evidence="4" id="KW-0812">Transmembrane</keyword>
<evidence type="ECO:0000259" key="6">
    <source>
        <dbReference type="PROSITE" id="PS50038"/>
    </source>
</evidence>
<keyword evidence="5" id="KW-0732">Signal</keyword>
<keyword evidence="4" id="KW-0472">Membrane</keyword>
<protein>
    <recommendedName>
        <fullName evidence="6">FZ domain-containing protein</fullName>
    </recommendedName>
</protein>
<dbReference type="GO" id="GO:0060070">
    <property type="term" value="P:canonical Wnt signaling pathway"/>
    <property type="evidence" value="ECO:0007669"/>
    <property type="project" value="TreeGrafter"/>
</dbReference>
<feature type="transmembrane region" description="Helical" evidence="4">
    <location>
        <begin position="677"/>
        <end position="701"/>
    </location>
</feature>
<keyword evidence="4" id="KW-1133">Transmembrane helix</keyword>
<evidence type="ECO:0000313" key="8">
    <source>
        <dbReference type="Proteomes" id="UP001163046"/>
    </source>
</evidence>
<dbReference type="GO" id="GO:0017147">
    <property type="term" value="F:Wnt-protein binding"/>
    <property type="evidence" value="ECO:0007669"/>
    <property type="project" value="TreeGrafter"/>
</dbReference>
<evidence type="ECO:0000256" key="5">
    <source>
        <dbReference type="SAM" id="SignalP"/>
    </source>
</evidence>
<feature type="domain" description="FZ" evidence="6">
    <location>
        <begin position="167"/>
        <end position="295"/>
    </location>
</feature>
<dbReference type="PANTHER" id="PTHR11309:SF126">
    <property type="entry name" value="FRIZZLED-2"/>
    <property type="match status" value="1"/>
</dbReference>
<evidence type="ECO:0000256" key="1">
    <source>
        <dbReference type="ARBA" id="ARBA00022473"/>
    </source>
</evidence>
<dbReference type="PANTHER" id="PTHR11309">
    <property type="entry name" value="FRIZZLED"/>
    <property type="match status" value="1"/>
</dbReference>
<dbReference type="SUPFAM" id="SSF63501">
    <property type="entry name" value="Frizzled cysteine-rich domain"/>
    <property type="match status" value="4"/>
</dbReference>
<feature type="signal peptide" evidence="5">
    <location>
        <begin position="1"/>
        <end position="19"/>
    </location>
</feature>
<name>A0A9W9Z8J6_9CNID</name>
<dbReference type="CDD" id="cd07066">
    <property type="entry name" value="CRD_FZ"/>
    <property type="match status" value="1"/>
</dbReference>
<feature type="chain" id="PRO_5040729223" description="FZ domain-containing protein" evidence="5">
    <location>
        <begin position="20"/>
        <end position="717"/>
    </location>
</feature>
<keyword evidence="8" id="KW-1185">Reference proteome</keyword>
<gene>
    <name evidence="7" type="ORF">OS493_031275</name>
</gene>
<evidence type="ECO:0000313" key="7">
    <source>
        <dbReference type="EMBL" id="KAJ7377002.1"/>
    </source>
</evidence>
<dbReference type="Pfam" id="PF01392">
    <property type="entry name" value="Fz"/>
    <property type="match status" value="2"/>
</dbReference>
<evidence type="ECO:0000256" key="4">
    <source>
        <dbReference type="SAM" id="Phobius"/>
    </source>
</evidence>
<dbReference type="GO" id="GO:0005886">
    <property type="term" value="C:plasma membrane"/>
    <property type="evidence" value="ECO:0007669"/>
    <property type="project" value="TreeGrafter"/>
</dbReference>
<proteinExistence type="predicted"/>
<dbReference type="InterPro" id="IPR020067">
    <property type="entry name" value="Frizzled_dom"/>
</dbReference>
<comment type="caution">
    <text evidence="7">The sequence shown here is derived from an EMBL/GenBank/DDBJ whole genome shotgun (WGS) entry which is preliminary data.</text>
</comment>
<reference evidence="7" key="1">
    <citation type="submission" date="2023-01" db="EMBL/GenBank/DDBJ databases">
        <title>Genome assembly of the deep-sea coral Lophelia pertusa.</title>
        <authorList>
            <person name="Herrera S."/>
            <person name="Cordes E."/>
        </authorList>
    </citation>
    <scope>NUCLEOTIDE SEQUENCE</scope>
    <source>
        <strain evidence="7">USNM1676648</strain>
        <tissue evidence="7">Polyp</tissue>
    </source>
</reference>
<comment type="caution">
    <text evidence="3">Lacks conserved residue(s) required for the propagation of feature annotation.</text>
</comment>
<keyword evidence="2" id="KW-1015">Disulfide bond</keyword>
<dbReference type="InterPro" id="IPR015526">
    <property type="entry name" value="Frizzled/SFRP"/>
</dbReference>
<dbReference type="InterPro" id="IPR036790">
    <property type="entry name" value="Frizzled_dom_sf"/>
</dbReference>
<dbReference type="GO" id="GO:0042813">
    <property type="term" value="F:Wnt receptor activity"/>
    <property type="evidence" value="ECO:0007669"/>
    <property type="project" value="TreeGrafter"/>
</dbReference>
<sequence>MYTLALSLILLCNFVSCQPQNLDSRPSADQCYSFVEGPFGFCSALGGYNMTFKYPDHLTNLMLRDAAIKFRGLLTFMQNCSQRATAEALLCSFFIPHCSKGERVYPCKRVCGEFLKQCEERLPRRALDYIIAACHILPDAIASSGKCFEPPNFATNDSIKGPLDRGCQQLIIPACKNLGVSNHTLVTVEQQKQWYRYTYKMEPSADLEPDFPPEFLEMLQRYPKCQQNLKKMICGEFFPPCFPDEGHGYYSICRSVCNDIARDCPEFFRNASYLDVEYCALLGKGNSSHGYCKRTDWPPPFSWTRYMIEGQMVASEKPSEETPSKGPGLWIHRPATQAETCQSMGDCGGGFGGLHCPCNVVPVLCASTDGQCISLVNGPFDICTKAGYNNTLPYPKELTEKTKNDIARYLPRFINYWENCSAPTLATTMECAYIVPKCSQGKRVYPCRRVCGELLKRCHTNLQMDDDDNVYREIYMDFVLATCVVLPNSTASSNKCYEPPNFTTNNSVPSESIGSWLSKIDLPSVQKPGCLQLHAFFGVSPEEDVQVVYNKTYGEGDLEVGFPKFVETELAAFPKCQANIKKLFCGELFSPCFPGEGPPGLKTLCRSICNNIVRDCPTFFKNHSFMDAEYCGMLPEGNTSHGFCDRKEWPKPFYWVKYFLEPTEAPSKEPQSQGPKAWAIAVAVVVPLVIVGLGLVGLIWWKFRTPSKGYTKHDDEE</sequence>
<organism evidence="7 8">
    <name type="scientific">Desmophyllum pertusum</name>
    <dbReference type="NCBI Taxonomy" id="174260"/>
    <lineage>
        <taxon>Eukaryota</taxon>
        <taxon>Metazoa</taxon>
        <taxon>Cnidaria</taxon>
        <taxon>Anthozoa</taxon>
        <taxon>Hexacorallia</taxon>
        <taxon>Scleractinia</taxon>
        <taxon>Caryophylliina</taxon>
        <taxon>Caryophylliidae</taxon>
        <taxon>Desmophyllum</taxon>
    </lineage>
</organism>
<dbReference type="PROSITE" id="PS50038">
    <property type="entry name" value="FZ"/>
    <property type="match status" value="4"/>
</dbReference>
<dbReference type="OrthoDB" id="5958350at2759"/>